<evidence type="ECO:0000256" key="1">
    <source>
        <dbReference type="SAM" id="SignalP"/>
    </source>
</evidence>
<name>A0ABN6KB25_9LEPT</name>
<dbReference type="Gene3D" id="3.30.1660.40">
    <property type="entry name" value="FlgT, N-terminal domain"/>
    <property type="match status" value="1"/>
</dbReference>
<evidence type="ECO:0000313" key="3">
    <source>
        <dbReference type="Proteomes" id="UP000245263"/>
    </source>
</evidence>
<keyword evidence="1" id="KW-0732">Signal</keyword>
<dbReference type="RefSeq" id="WP_135354824.1">
    <property type="nucleotide sequence ID" value="NZ_AP025028.1"/>
</dbReference>
<dbReference type="InterPro" id="IPR038180">
    <property type="entry name" value="FlgT_N_sf"/>
</dbReference>
<feature type="chain" id="PRO_5045154642" description="Lipoprotein" evidence="1">
    <location>
        <begin position="23"/>
        <end position="439"/>
    </location>
</feature>
<reference evidence="2 3" key="1">
    <citation type="submission" date="2021-08" db="EMBL/GenBank/DDBJ databases">
        <title>Complete genome sequence of Leptospira kobayashii strain E30.</title>
        <authorList>
            <person name="Nakao R."/>
            <person name="Nakamura S."/>
            <person name="Masuzawa T."/>
            <person name="Koizumi N."/>
        </authorList>
    </citation>
    <scope>NUCLEOTIDE SEQUENCE [LARGE SCALE GENOMIC DNA]</scope>
    <source>
        <strain evidence="2 3">E30</strain>
    </source>
</reference>
<gene>
    <name evidence="2" type="ORF">LPTSP3_g09830</name>
</gene>
<evidence type="ECO:0008006" key="4">
    <source>
        <dbReference type="Google" id="ProtNLM"/>
    </source>
</evidence>
<feature type="signal peptide" evidence="1">
    <location>
        <begin position="1"/>
        <end position="22"/>
    </location>
</feature>
<sequence>MKTKLISISILFFYLFAFYSCASTGNDTSLANEDSDSSSCYAKGESIVFAKKIDKAKTEALHSAFKDCVQRALGTYISSSSSSEEGELVSQKVIAESGGYISNYKILKEEQIGSFYKLEISAKVAADKIKNAFTDRINAIVDKNPIGPCGLGIYMNRNSEYDSGVLNCTVNDISIDPGTIEIKLPHGNWTASPAIVYGISKIIQVDWKANAVSENSETISDLILGKKISFRYISPNTNKTVIYETYVNTMNGWSFEYPGVLNKSTRPVVRTDPTSSQFNTVNGYFKDTLEFGKKKSAFCSANLDANDDGESKEYSVNLVCNLPETYKKSLVLSLPGFSSVNAREGGDKTWLYFDAPDNFSIICRQNFSEKNCLRVFLEILKSSKLSFKSNQGEGLMIFETVNCNVASPKYNLTENYVKLLAPERKENRVQSCVQAASKI</sequence>
<proteinExistence type="predicted"/>
<accession>A0ABN6KB25</accession>
<dbReference type="Proteomes" id="UP000245263">
    <property type="component" value="Chromosome 1"/>
</dbReference>
<dbReference type="PROSITE" id="PS51257">
    <property type="entry name" value="PROKAR_LIPOPROTEIN"/>
    <property type="match status" value="1"/>
</dbReference>
<dbReference type="EMBL" id="AP025028">
    <property type="protein sequence ID" value="BDA78053.1"/>
    <property type="molecule type" value="Genomic_DNA"/>
</dbReference>
<evidence type="ECO:0000313" key="2">
    <source>
        <dbReference type="EMBL" id="BDA78053.1"/>
    </source>
</evidence>
<keyword evidence="3" id="KW-1185">Reference proteome</keyword>
<organism evidence="2 3">
    <name type="scientific">Leptospira kobayashii</name>
    <dbReference type="NCBI Taxonomy" id="1917830"/>
    <lineage>
        <taxon>Bacteria</taxon>
        <taxon>Pseudomonadati</taxon>
        <taxon>Spirochaetota</taxon>
        <taxon>Spirochaetia</taxon>
        <taxon>Leptospirales</taxon>
        <taxon>Leptospiraceae</taxon>
        <taxon>Leptospira</taxon>
    </lineage>
</organism>
<protein>
    <recommendedName>
        <fullName evidence="4">Lipoprotein</fullName>
    </recommendedName>
</protein>